<reference evidence="4" key="1">
    <citation type="submission" date="2024-02" db="EMBL/GenBank/DDBJ databases">
        <title>Tomenella chthoni gen. nov. sp. nov., a member of the family Jonesiaceae isolated from bat guano.</title>
        <authorList>
            <person name="Miller S.L."/>
            <person name="King J."/>
            <person name="Sankaranarayanan K."/>
            <person name="Lawson P.A."/>
        </authorList>
    </citation>
    <scope>NUCLEOTIDE SEQUENCE</scope>
    <source>
        <strain evidence="4">BS-20</strain>
    </source>
</reference>
<accession>A0AAU7DTU5</accession>
<feature type="transmembrane region" description="Helical" evidence="2">
    <location>
        <begin position="158"/>
        <end position="175"/>
    </location>
</feature>
<feature type="compositionally biased region" description="Polar residues" evidence="1">
    <location>
        <begin position="62"/>
        <end position="73"/>
    </location>
</feature>
<feature type="compositionally biased region" description="Low complexity" evidence="1">
    <location>
        <begin position="42"/>
        <end position="55"/>
    </location>
</feature>
<evidence type="ECO:0000256" key="2">
    <source>
        <dbReference type="SAM" id="Phobius"/>
    </source>
</evidence>
<proteinExistence type="predicted"/>
<keyword evidence="2" id="KW-0472">Membrane</keyword>
<keyword evidence="2" id="KW-1133">Transmembrane helix</keyword>
<organism evidence="4">
    <name type="scientific">Jonesiaceae bacterium BS-20</name>
    <dbReference type="NCBI Taxonomy" id="3120821"/>
    <lineage>
        <taxon>Bacteria</taxon>
        <taxon>Bacillati</taxon>
        <taxon>Actinomycetota</taxon>
        <taxon>Actinomycetes</taxon>
        <taxon>Micrococcales</taxon>
        <taxon>Jonesiaceae</taxon>
    </lineage>
</organism>
<feature type="region of interest" description="Disordered" evidence="1">
    <location>
        <begin position="1"/>
        <end position="74"/>
    </location>
</feature>
<dbReference type="Pfam" id="PF14018">
    <property type="entry name" value="DUF4234"/>
    <property type="match status" value="1"/>
</dbReference>
<feature type="transmembrane region" description="Helical" evidence="2">
    <location>
        <begin position="120"/>
        <end position="137"/>
    </location>
</feature>
<name>A0AAU7DTU5_9MICO</name>
<dbReference type="InterPro" id="IPR025328">
    <property type="entry name" value="DUF4234"/>
</dbReference>
<dbReference type="EMBL" id="CP146203">
    <property type="protein sequence ID" value="XBH21100.1"/>
    <property type="molecule type" value="Genomic_DNA"/>
</dbReference>
<sequence>MTNTPDNGYGNATPPQPNPIGGTPQYGAPQQGVPYGAPQYSAPQQGAPQFPAQQGMVPTFPSGAQQQQPQGNFGPSGKIRNPFLVWLFSGLTFGIYYLYWYYSINRELADFDRRIEVEPGLATVAQIVPIANLISVWNSGTRIRTAQGLSGRFETCSGGLGLLLGIIIGGHTFYYQSELNNMWRSRQF</sequence>
<keyword evidence="2" id="KW-0812">Transmembrane</keyword>
<feature type="domain" description="DUF4234" evidence="3">
    <location>
        <begin position="82"/>
        <end position="144"/>
    </location>
</feature>
<gene>
    <name evidence="4" type="ORF">V5R04_12890</name>
</gene>
<evidence type="ECO:0000259" key="3">
    <source>
        <dbReference type="Pfam" id="PF14018"/>
    </source>
</evidence>
<dbReference type="AlphaFoldDB" id="A0AAU7DTU5"/>
<evidence type="ECO:0000256" key="1">
    <source>
        <dbReference type="SAM" id="MobiDB-lite"/>
    </source>
</evidence>
<feature type="transmembrane region" description="Helical" evidence="2">
    <location>
        <begin position="83"/>
        <end position="100"/>
    </location>
</feature>
<evidence type="ECO:0000313" key="4">
    <source>
        <dbReference type="EMBL" id="XBH21100.1"/>
    </source>
</evidence>
<protein>
    <submittedName>
        <fullName evidence="4">DUF4234 domain-containing protein</fullName>
    </submittedName>
</protein>